<feature type="compositionally biased region" description="Basic and acidic residues" evidence="4">
    <location>
        <begin position="377"/>
        <end position="396"/>
    </location>
</feature>
<dbReference type="InterPro" id="IPR001810">
    <property type="entry name" value="F-box_dom"/>
</dbReference>
<dbReference type="PROSITE" id="PS51634">
    <property type="entry name" value="CRC"/>
    <property type="match status" value="1"/>
</dbReference>
<dbReference type="KEGG" id="tps:THAPSDRAFT_2335"/>
<accession>B8BU26</accession>
<evidence type="ECO:0000259" key="5">
    <source>
        <dbReference type="PROSITE" id="PS51634"/>
    </source>
</evidence>
<dbReference type="InterPro" id="IPR028307">
    <property type="entry name" value="Lin-54_fam"/>
</dbReference>
<feature type="compositionally biased region" description="Polar residues" evidence="4">
    <location>
        <begin position="163"/>
        <end position="176"/>
    </location>
</feature>
<dbReference type="Gene3D" id="1.20.1280.50">
    <property type="match status" value="1"/>
</dbReference>
<dbReference type="PaxDb" id="35128-Thaps2335"/>
<dbReference type="HOGENOM" id="CLU_273811_0_0_1"/>
<dbReference type="InterPro" id="IPR005172">
    <property type="entry name" value="CRC"/>
</dbReference>
<dbReference type="PANTHER" id="PTHR12446:SF34">
    <property type="entry name" value="PROTEIN LIN-54 HOMOLOG"/>
    <property type="match status" value="1"/>
</dbReference>
<feature type="compositionally biased region" description="Pro residues" evidence="4">
    <location>
        <begin position="514"/>
        <end position="527"/>
    </location>
</feature>
<dbReference type="SMART" id="SM01114">
    <property type="entry name" value="CXC"/>
    <property type="match status" value="2"/>
</dbReference>
<feature type="compositionally biased region" description="Low complexity" evidence="4">
    <location>
        <begin position="442"/>
        <end position="455"/>
    </location>
</feature>
<reference evidence="6 7" key="1">
    <citation type="journal article" date="2004" name="Science">
        <title>The genome of the diatom Thalassiosira pseudonana: ecology, evolution, and metabolism.</title>
        <authorList>
            <person name="Armbrust E.V."/>
            <person name="Berges J.A."/>
            <person name="Bowler C."/>
            <person name="Green B.R."/>
            <person name="Martinez D."/>
            <person name="Putnam N.H."/>
            <person name="Zhou S."/>
            <person name="Allen A.E."/>
            <person name="Apt K.E."/>
            <person name="Bechner M."/>
            <person name="Brzezinski M.A."/>
            <person name="Chaal B.K."/>
            <person name="Chiovitti A."/>
            <person name="Davis A.K."/>
            <person name="Demarest M.S."/>
            <person name="Detter J.C."/>
            <person name="Glavina T."/>
            <person name="Goodstein D."/>
            <person name="Hadi M.Z."/>
            <person name="Hellsten U."/>
            <person name="Hildebrand M."/>
            <person name="Jenkins B.D."/>
            <person name="Jurka J."/>
            <person name="Kapitonov V.V."/>
            <person name="Kroger N."/>
            <person name="Lau W.W."/>
            <person name="Lane T.W."/>
            <person name="Larimer F.W."/>
            <person name="Lippmeier J.C."/>
            <person name="Lucas S."/>
            <person name="Medina M."/>
            <person name="Montsant A."/>
            <person name="Obornik M."/>
            <person name="Parker M.S."/>
            <person name="Palenik B."/>
            <person name="Pazour G.J."/>
            <person name="Richardson P.M."/>
            <person name="Rynearson T.A."/>
            <person name="Saito M.A."/>
            <person name="Schwartz D.C."/>
            <person name="Thamatrakoln K."/>
            <person name="Valentin K."/>
            <person name="Vardi A."/>
            <person name="Wilkerson F.P."/>
            <person name="Rokhsar D.S."/>
        </authorList>
    </citation>
    <scope>NUCLEOTIDE SEQUENCE [LARGE SCALE GENOMIC DNA]</scope>
    <source>
        <strain evidence="6 7">CCMP1335</strain>
    </source>
</reference>
<dbReference type="InterPro" id="IPR036047">
    <property type="entry name" value="F-box-like_dom_sf"/>
</dbReference>
<keyword evidence="3" id="KW-0539">Nucleus</keyword>
<dbReference type="OMA" id="CECFANL"/>
<dbReference type="eggNOG" id="KOG1171">
    <property type="taxonomic scope" value="Eukaryota"/>
</dbReference>
<evidence type="ECO:0000256" key="2">
    <source>
        <dbReference type="ARBA" id="ARBA00007267"/>
    </source>
</evidence>
<name>B8BU26_THAPS</name>
<feature type="region of interest" description="Disordered" evidence="4">
    <location>
        <begin position="623"/>
        <end position="767"/>
    </location>
</feature>
<evidence type="ECO:0000313" key="7">
    <source>
        <dbReference type="Proteomes" id="UP000001449"/>
    </source>
</evidence>
<feature type="compositionally biased region" description="Pro residues" evidence="4">
    <location>
        <begin position="536"/>
        <end position="553"/>
    </location>
</feature>
<organism evidence="6 7">
    <name type="scientific">Thalassiosira pseudonana</name>
    <name type="common">Marine diatom</name>
    <name type="synonym">Cyclotella nana</name>
    <dbReference type="NCBI Taxonomy" id="35128"/>
    <lineage>
        <taxon>Eukaryota</taxon>
        <taxon>Sar</taxon>
        <taxon>Stramenopiles</taxon>
        <taxon>Ochrophyta</taxon>
        <taxon>Bacillariophyta</taxon>
        <taxon>Coscinodiscophyceae</taxon>
        <taxon>Thalassiosirophycidae</taxon>
        <taxon>Thalassiosirales</taxon>
        <taxon>Thalassiosiraceae</taxon>
        <taxon>Thalassiosira</taxon>
    </lineage>
</organism>
<dbReference type="EMBL" id="CM000639">
    <property type="protein sequence ID" value="EED94690.1"/>
    <property type="molecule type" value="Genomic_DNA"/>
</dbReference>
<dbReference type="STRING" id="35128.B8BU26"/>
<evidence type="ECO:0000256" key="3">
    <source>
        <dbReference type="ARBA" id="ARBA00023242"/>
    </source>
</evidence>
<evidence type="ECO:0000256" key="4">
    <source>
        <dbReference type="SAM" id="MobiDB-lite"/>
    </source>
</evidence>
<dbReference type="GeneID" id="7446510"/>
<keyword evidence="7" id="KW-1185">Reference proteome</keyword>
<dbReference type="RefSeq" id="XP_002287247.1">
    <property type="nucleotide sequence ID" value="XM_002287211.1"/>
</dbReference>
<dbReference type="PANTHER" id="PTHR12446">
    <property type="entry name" value="TESMIN/TSO1-RELATED"/>
    <property type="match status" value="1"/>
</dbReference>
<evidence type="ECO:0000256" key="1">
    <source>
        <dbReference type="ARBA" id="ARBA00004123"/>
    </source>
</evidence>
<sequence>MSSRTRIGRWPNNENDDGDSNMPWEPIDPSVGVVGGDGGDASADNDVAAENTKTGGCQTNPDADLPGSSSSAGVQSAQHDSSGVAPSSAAPLVDRQSQQSATGAANLAAGKTVATVDRRQHPDTSSSISDTANPLGIGEKIAPLDDSVHRQPHQRTSSEVETPRFQNEPSPSSSVTRLPEQAAERATEPAVSLPMVTKTTRRKTFGTSNTSDHMDNPLNPPEPRGAATKASATTRTSEPLTSRYERSPPSSDHSPSNNAYTHFQLPNSGSSGEEDMMDLFSPPVSSVLRIRNRGITNQVVTAASTAVVGGQHQHQGQGLVAQTPIYHQHHHQLQHSYEQAQHQYFESSVAVKPAESAPARMPVSRQEQSMPSPTRPPHSERHDRDAAFNTDIHFDSDDYDNNPSLQLSFEESPETRPRSSRIPDSASSKQSDAKREAQARFQQQQLHPPAHQQQATLQPPPPGYPPYQMYHYHYGAPPQPPGSNQPQPMAIASPRGVPPVAYHYPADGSQPQMMLPPPGSLPYPPPQWADHYFMGYPPPPPSHYQQPPPPPTPASGSRTPGKRKVRREDMNATMETAELSYEESVGGPVSPPSSKKKKDVSLGVGTWPSPAQELVRDLMRGTLSSRRTPNDPGFDENSLSFGTTPGRMFPPSESWSPGGFFEEEGILTEEADSFDIPAASPFGKRSALADLGNAQDADKQQLQPMPTPSRAGVTIRGSPILKKSERSVDQSQARAAPQPEETPSSSRHRSSVDDKKSSKQGNFQTPSASSIAGAFRFRIGGVDASDAKKGINDINSVLRGSPVAPRTHPSNPGSLAHPPVMMAVAPTPTHPSSVSRMTTFETPAVAKRGGGGKENSENESTCKCKNSKCLKLYCDCFSAEKYCVGCKCIDCQNTPTFESIRAKAIADTRARNPNAFKTKLNASVTEHATGCKCKKSECLKKYCECFANLVVCGESCKCSNCKNYVGSQALIERRRKLKDAKGTELAMRPVARGWKGSMSDSKVAYGPGQSPVVHNPRMPHPAATMMMSPMQPFAASPASSFPRPHGVYAHGAMIQSAQPHSAPRAAFSSSMATPAKQYTSRMNPPRALVVSQTVIAAPAPSAAVVVRKARKRLQPPSIKVEAREAFFGPIQPKQTRSVALKVFSYLNNEELYCASIASKTWSSLAFDKALWPKK</sequence>
<feature type="compositionally biased region" description="Low complexity" evidence="4">
    <location>
        <begin position="226"/>
        <end position="237"/>
    </location>
</feature>
<feature type="compositionally biased region" description="Polar residues" evidence="4">
    <location>
        <begin position="123"/>
        <end position="132"/>
    </location>
</feature>
<feature type="compositionally biased region" description="Polar residues" evidence="4">
    <location>
        <begin position="257"/>
        <end position="271"/>
    </location>
</feature>
<dbReference type="Pfam" id="PF12937">
    <property type="entry name" value="F-box-like"/>
    <property type="match status" value="1"/>
</dbReference>
<dbReference type="SUPFAM" id="SSF81383">
    <property type="entry name" value="F-box domain"/>
    <property type="match status" value="1"/>
</dbReference>
<feature type="region of interest" description="Disordered" evidence="4">
    <location>
        <begin position="351"/>
        <end position="608"/>
    </location>
</feature>
<dbReference type="Proteomes" id="UP000001449">
    <property type="component" value="Chromosome 2"/>
</dbReference>
<comment type="similarity">
    <text evidence="2">Belongs to the lin-54 family.</text>
</comment>
<feature type="compositionally biased region" description="Low complexity" evidence="4">
    <location>
        <begin position="247"/>
        <end position="256"/>
    </location>
</feature>
<dbReference type="AlphaFoldDB" id="B8BU26"/>
<feature type="compositionally biased region" description="Polar residues" evidence="4">
    <location>
        <begin position="51"/>
        <end position="61"/>
    </location>
</feature>
<reference evidence="6 7" key="2">
    <citation type="journal article" date="2008" name="Nature">
        <title>The Phaeodactylum genome reveals the evolutionary history of diatom genomes.</title>
        <authorList>
            <person name="Bowler C."/>
            <person name="Allen A.E."/>
            <person name="Badger J.H."/>
            <person name="Grimwood J."/>
            <person name="Jabbari K."/>
            <person name="Kuo A."/>
            <person name="Maheswari U."/>
            <person name="Martens C."/>
            <person name="Maumus F."/>
            <person name="Otillar R.P."/>
            <person name="Rayko E."/>
            <person name="Salamov A."/>
            <person name="Vandepoele K."/>
            <person name="Beszteri B."/>
            <person name="Gruber A."/>
            <person name="Heijde M."/>
            <person name="Katinka M."/>
            <person name="Mock T."/>
            <person name="Valentin K."/>
            <person name="Verret F."/>
            <person name="Berges J.A."/>
            <person name="Brownlee C."/>
            <person name="Cadoret J.P."/>
            <person name="Chiovitti A."/>
            <person name="Choi C.J."/>
            <person name="Coesel S."/>
            <person name="De Martino A."/>
            <person name="Detter J.C."/>
            <person name="Durkin C."/>
            <person name="Falciatore A."/>
            <person name="Fournet J."/>
            <person name="Haruta M."/>
            <person name="Huysman M.J."/>
            <person name="Jenkins B.D."/>
            <person name="Jiroutova K."/>
            <person name="Jorgensen R.E."/>
            <person name="Joubert Y."/>
            <person name="Kaplan A."/>
            <person name="Kroger N."/>
            <person name="Kroth P.G."/>
            <person name="La Roche J."/>
            <person name="Lindquist E."/>
            <person name="Lommer M."/>
            <person name="Martin-Jezequel V."/>
            <person name="Lopez P.J."/>
            <person name="Lucas S."/>
            <person name="Mangogna M."/>
            <person name="McGinnis K."/>
            <person name="Medlin L.K."/>
            <person name="Montsant A."/>
            <person name="Oudot-Le Secq M.P."/>
            <person name="Napoli C."/>
            <person name="Obornik M."/>
            <person name="Parker M.S."/>
            <person name="Petit J.L."/>
            <person name="Porcel B.M."/>
            <person name="Poulsen N."/>
            <person name="Robison M."/>
            <person name="Rychlewski L."/>
            <person name="Rynearson T.A."/>
            <person name="Schmutz J."/>
            <person name="Shapiro H."/>
            <person name="Siaut M."/>
            <person name="Stanley M."/>
            <person name="Sussman M.R."/>
            <person name="Taylor A.R."/>
            <person name="Vardi A."/>
            <person name="von Dassow P."/>
            <person name="Vyverman W."/>
            <person name="Willis A."/>
            <person name="Wyrwicz L.S."/>
            <person name="Rokhsar D.S."/>
            <person name="Weissenbach J."/>
            <person name="Armbrust E.V."/>
            <person name="Green B.R."/>
            <person name="Van de Peer Y."/>
            <person name="Grigoriev I.V."/>
        </authorList>
    </citation>
    <scope>NUCLEOTIDE SEQUENCE [LARGE SCALE GENOMIC DNA]</scope>
    <source>
        <strain evidence="6 7">CCMP1335</strain>
    </source>
</reference>
<dbReference type="Pfam" id="PF03638">
    <property type="entry name" value="TCR"/>
    <property type="match status" value="2"/>
</dbReference>
<feature type="domain" description="CRC" evidence="5">
    <location>
        <begin position="858"/>
        <end position="966"/>
    </location>
</feature>
<dbReference type="InterPro" id="IPR033467">
    <property type="entry name" value="Tesmin/TSO1-like_CXC"/>
</dbReference>
<feature type="compositionally biased region" description="Low complexity" evidence="4">
    <location>
        <begin position="466"/>
        <end position="475"/>
    </location>
</feature>
<dbReference type="GO" id="GO:0005634">
    <property type="term" value="C:nucleus"/>
    <property type="evidence" value="ECO:0000318"/>
    <property type="project" value="GO_Central"/>
</dbReference>
<feature type="region of interest" description="Disordered" evidence="4">
    <location>
        <begin position="1"/>
        <end position="276"/>
    </location>
</feature>
<dbReference type="InParanoid" id="B8BU26"/>
<feature type="compositionally biased region" description="Low complexity" evidence="4">
    <location>
        <begin position="40"/>
        <end position="49"/>
    </location>
</feature>
<evidence type="ECO:0000313" key="6">
    <source>
        <dbReference type="EMBL" id="EED94690.1"/>
    </source>
</evidence>
<protein>
    <recommendedName>
        <fullName evidence="5">CRC domain-containing protein</fullName>
    </recommendedName>
</protein>
<comment type="subcellular location">
    <subcellularLocation>
        <location evidence="1">Nucleus</location>
    </subcellularLocation>
</comment>
<feature type="compositionally biased region" description="Acidic residues" evidence="4">
    <location>
        <begin position="661"/>
        <end position="673"/>
    </location>
</feature>
<proteinExistence type="inferred from homology"/>
<dbReference type="GO" id="GO:0006355">
    <property type="term" value="P:regulation of DNA-templated transcription"/>
    <property type="evidence" value="ECO:0000318"/>
    <property type="project" value="GO_Central"/>
</dbReference>
<gene>
    <name evidence="6" type="ORF">THAPSDRAFT_2335</name>
</gene>
<feature type="compositionally biased region" description="Low complexity" evidence="4">
    <location>
        <begin position="67"/>
        <end position="78"/>
    </location>
</feature>